<proteinExistence type="predicted"/>
<evidence type="ECO:0000256" key="1">
    <source>
        <dbReference type="ARBA" id="ARBA00004613"/>
    </source>
</evidence>
<reference evidence="13" key="1">
    <citation type="submission" date="2025-08" db="UniProtKB">
        <authorList>
            <consortium name="RefSeq"/>
        </authorList>
    </citation>
    <scope>IDENTIFICATION</scope>
    <source>
        <tissue evidence="13">Muscle</tissue>
    </source>
</reference>
<dbReference type="Gene3D" id="3.40.1620.60">
    <property type="match status" value="1"/>
</dbReference>
<evidence type="ECO:0000256" key="8">
    <source>
        <dbReference type="ARBA" id="ARBA00023157"/>
    </source>
</evidence>
<dbReference type="Pfam" id="PF19030">
    <property type="entry name" value="TSP1_ADAMTS"/>
    <property type="match status" value="2"/>
</dbReference>
<feature type="binding site" evidence="10">
    <location>
        <position position="34"/>
    </location>
    <ligand>
        <name>Zn(2+)</name>
        <dbReference type="ChEBI" id="CHEBI:29105"/>
        <note>catalytic</note>
    </ligand>
</feature>
<keyword evidence="8 10" id="KW-1015">Disulfide bond</keyword>
<name>A0ABM1SI38_LIMPO</name>
<evidence type="ECO:0000256" key="3">
    <source>
        <dbReference type="ARBA" id="ARBA00022670"/>
    </source>
</evidence>
<feature type="non-terminal residue" evidence="13">
    <location>
        <position position="1"/>
    </location>
</feature>
<keyword evidence="7" id="KW-0482">Metalloprotease</keyword>
<gene>
    <name evidence="13" type="primary">LOC106460796</name>
</gene>
<evidence type="ECO:0000256" key="2">
    <source>
        <dbReference type="ARBA" id="ARBA00022525"/>
    </source>
</evidence>
<keyword evidence="6 10" id="KW-0862">Zinc</keyword>
<dbReference type="RefSeq" id="XP_022243293.1">
    <property type="nucleotide sequence ID" value="XM_022387585.1"/>
</dbReference>
<dbReference type="Proteomes" id="UP000694941">
    <property type="component" value="Unplaced"/>
</dbReference>
<dbReference type="Pfam" id="PF17771">
    <property type="entry name" value="ADAMTS_CR_2"/>
    <property type="match status" value="1"/>
</dbReference>
<keyword evidence="4 10" id="KW-0479">Metal-binding</keyword>
<keyword evidence="5" id="KW-0378">Hydrolase</keyword>
<dbReference type="PROSITE" id="PS50215">
    <property type="entry name" value="ADAM_MEPRO"/>
    <property type="match status" value="1"/>
</dbReference>
<dbReference type="InterPro" id="IPR024079">
    <property type="entry name" value="MetalloPept_cat_dom_sf"/>
</dbReference>
<dbReference type="Pfam" id="PF01421">
    <property type="entry name" value="Reprolysin"/>
    <property type="match status" value="1"/>
</dbReference>
<evidence type="ECO:0000313" key="12">
    <source>
        <dbReference type="Proteomes" id="UP000694941"/>
    </source>
</evidence>
<dbReference type="Gene3D" id="2.60.120.830">
    <property type="match status" value="1"/>
</dbReference>
<feature type="binding site" evidence="10">
    <location>
        <position position="40"/>
    </location>
    <ligand>
        <name>Zn(2+)</name>
        <dbReference type="ChEBI" id="CHEBI:29105"/>
        <note>catalytic</note>
    </ligand>
</feature>
<dbReference type="PROSITE" id="PS50092">
    <property type="entry name" value="TSP1"/>
    <property type="match status" value="2"/>
</dbReference>
<dbReference type="InterPro" id="IPR000884">
    <property type="entry name" value="TSP1_rpt"/>
</dbReference>
<dbReference type="Gene3D" id="3.40.390.10">
    <property type="entry name" value="Collagenase (Catalytic Domain)"/>
    <property type="match status" value="1"/>
</dbReference>
<dbReference type="InterPro" id="IPR001590">
    <property type="entry name" value="Peptidase_M12B"/>
</dbReference>
<dbReference type="InterPro" id="IPR036383">
    <property type="entry name" value="TSP1_rpt_sf"/>
</dbReference>
<feature type="binding site" evidence="10">
    <location>
        <position position="30"/>
    </location>
    <ligand>
        <name>Zn(2+)</name>
        <dbReference type="ChEBI" id="CHEBI:29105"/>
        <note>catalytic</note>
    </ligand>
</feature>
<dbReference type="GeneID" id="106460796"/>
<evidence type="ECO:0000256" key="5">
    <source>
        <dbReference type="ARBA" id="ARBA00022801"/>
    </source>
</evidence>
<dbReference type="Pfam" id="PF05986">
    <property type="entry name" value="ADAMTS_spacer1"/>
    <property type="match status" value="1"/>
</dbReference>
<accession>A0ABM1SI38</accession>
<comment type="subcellular location">
    <subcellularLocation>
        <location evidence="1">Secreted</location>
    </subcellularLocation>
</comment>
<dbReference type="Pfam" id="PF00090">
    <property type="entry name" value="TSP_1"/>
    <property type="match status" value="1"/>
</dbReference>
<dbReference type="InterPro" id="IPR013273">
    <property type="entry name" value="ADAMTS/ADAMTS-like"/>
</dbReference>
<evidence type="ECO:0000313" key="13">
    <source>
        <dbReference type="RefSeq" id="XP_022243293.1"/>
    </source>
</evidence>
<evidence type="ECO:0000256" key="9">
    <source>
        <dbReference type="ARBA" id="ARBA00023180"/>
    </source>
</evidence>
<dbReference type="PRINTS" id="PR01857">
    <property type="entry name" value="ADAMTSFAMILY"/>
</dbReference>
<organism evidence="12 13">
    <name type="scientific">Limulus polyphemus</name>
    <name type="common">Atlantic horseshoe crab</name>
    <dbReference type="NCBI Taxonomy" id="6850"/>
    <lineage>
        <taxon>Eukaryota</taxon>
        <taxon>Metazoa</taxon>
        <taxon>Ecdysozoa</taxon>
        <taxon>Arthropoda</taxon>
        <taxon>Chelicerata</taxon>
        <taxon>Merostomata</taxon>
        <taxon>Xiphosura</taxon>
        <taxon>Limulidae</taxon>
        <taxon>Limulus</taxon>
    </lineage>
</organism>
<feature type="active site" evidence="10">
    <location>
        <position position="31"/>
    </location>
</feature>
<dbReference type="InterPro" id="IPR010294">
    <property type="entry name" value="ADAMTS_spacer1"/>
</dbReference>
<keyword evidence="3" id="KW-0645">Protease</keyword>
<dbReference type="InterPro" id="IPR041645">
    <property type="entry name" value="ADAMTS_CR_2"/>
</dbReference>
<keyword evidence="2" id="KW-0964">Secreted</keyword>
<evidence type="ECO:0000256" key="7">
    <source>
        <dbReference type="ARBA" id="ARBA00023049"/>
    </source>
</evidence>
<dbReference type="SMART" id="SM00209">
    <property type="entry name" value="TSP1"/>
    <property type="match status" value="3"/>
</dbReference>
<feature type="domain" description="Peptidase M12B" evidence="11">
    <location>
        <begin position="1"/>
        <end position="92"/>
    </location>
</feature>
<keyword evidence="12" id="KW-1185">Reference proteome</keyword>
<dbReference type="SUPFAM" id="SSF82895">
    <property type="entry name" value="TSP-1 type 1 repeat"/>
    <property type="match status" value="3"/>
</dbReference>
<dbReference type="InterPro" id="IPR050439">
    <property type="entry name" value="ADAMTS_ADAMTS-like"/>
</dbReference>
<dbReference type="Gene3D" id="2.20.100.10">
    <property type="entry name" value="Thrombospondin type-1 (TSP1) repeat"/>
    <property type="match status" value="3"/>
</dbReference>
<protein>
    <submittedName>
        <fullName evidence="13">A disintegrin and metalloproteinase with thrombospondin motifs 18-like</fullName>
    </submittedName>
</protein>
<sequence length="621" mass="69680">YAPVSGMCSKYRSCTVNEDTGLALAFTVAHEVGHNFGMVHDGRGSKCTDARGSIMSPVLAGLDGTFKWTTCSRKELTNFLESSRSFCLNNEPKQKGDLQFPDTLPGEMYDADMQCKLQFGTKSKLCKLYHEKGKVLMKHDICKSLWCHRRGRECVTKFMPAAEGTPCGNNMWCRRGKCVEKNEEGPKPVNGGWGAFSDWTSCSKSCDGGIAYKERKCNNPRPRNGGKDCEGQTRVYKICNTELCHHANTDIRMEQCETFNNKTFRGNRFLWKPYEKDLGALSRCRVYCMPQKTEIFLVLSTKLPDGVACKPRFSAVCVEGECRNVGCDGVIDSTVNPDICGVCDGDNTTCHVVSGQETIHGNISGYYHIVKIPQKSRKIVVHEVDESPSFLALRNMSGHYYVTGHWTVDWPGRYLAAGTEFLYRRWYKKPESFQAEGPTNEDLIVEVLLQKKETTIHYEFVVANNSTEPTHSAVSKPVRKRYEWRLIPSDCSVTCGGGHQYLNPRCLDDKGLLVDSELCSAVLRPSADISRCNRDSCPARWEVGNWTRCTKSCGTGYQHRSVRCVQDKETKGTRAVARRRCHGLTFPIRKQKCNEHKCPLSWVTGPWTKVPVALTSSAGVT</sequence>
<evidence type="ECO:0000256" key="4">
    <source>
        <dbReference type="ARBA" id="ARBA00022723"/>
    </source>
</evidence>
<dbReference type="PANTHER" id="PTHR13723:SF293">
    <property type="entry name" value="A DISINTEGRIN AND METALLOPROTEINASE WITH THROMBOSPONDIN MOTIFS 18"/>
    <property type="match status" value="1"/>
</dbReference>
<evidence type="ECO:0000256" key="10">
    <source>
        <dbReference type="PROSITE-ProRule" id="PRU00276"/>
    </source>
</evidence>
<dbReference type="SUPFAM" id="SSF55486">
    <property type="entry name" value="Metalloproteases ('zincins'), catalytic domain"/>
    <property type="match status" value="1"/>
</dbReference>
<dbReference type="InterPro" id="IPR045371">
    <property type="entry name" value="ADAMTS_CR_3"/>
</dbReference>
<dbReference type="PANTHER" id="PTHR13723">
    <property type="entry name" value="ADAMTS A DISINTEGRIN AND METALLOPROTEASE WITH THROMBOSPONDIN MOTIFS PROTEASE"/>
    <property type="match status" value="1"/>
</dbReference>
<evidence type="ECO:0000259" key="11">
    <source>
        <dbReference type="PROSITE" id="PS50215"/>
    </source>
</evidence>
<dbReference type="Pfam" id="PF19236">
    <property type="entry name" value="ADAMTS_CR_3"/>
    <property type="match status" value="1"/>
</dbReference>
<comment type="caution">
    <text evidence="10">Lacks conserved residue(s) required for the propagation of feature annotation.</text>
</comment>
<keyword evidence="9" id="KW-0325">Glycoprotein</keyword>
<feature type="disulfide bond" evidence="10">
    <location>
        <begin position="47"/>
        <end position="71"/>
    </location>
</feature>
<evidence type="ECO:0000256" key="6">
    <source>
        <dbReference type="ARBA" id="ARBA00022833"/>
    </source>
</evidence>